<proteinExistence type="predicted"/>
<dbReference type="EMBL" id="CAIIXF020000008">
    <property type="protein sequence ID" value="CAH1792813.1"/>
    <property type="molecule type" value="Genomic_DNA"/>
</dbReference>
<keyword evidence="2" id="KW-1185">Reference proteome</keyword>
<accession>A0A8J1Y4S9</accession>
<name>A0A8J1Y4S9_OWEFU</name>
<organism evidence="1 2">
    <name type="scientific">Owenia fusiformis</name>
    <name type="common">Polychaete worm</name>
    <dbReference type="NCBI Taxonomy" id="6347"/>
    <lineage>
        <taxon>Eukaryota</taxon>
        <taxon>Metazoa</taxon>
        <taxon>Spiralia</taxon>
        <taxon>Lophotrochozoa</taxon>
        <taxon>Annelida</taxon>
        <taxon>Polychaeta</taxon>
        <taxon>Sedentaria</taxon>
        <taxon>Canalipalpata</taxon>
        <taxon>Sabellida</taxon>
        <taxon>Oweniida</taxon>
        <taxon>Oweniidae</taxon>
        <taxon>Owenia</taxon>
    </lineage>
</organism>
<reference evidence="1" key="1">
    <citation type="submission" date="2022-03" db="EMBL/GenBank/DDBJ databases">
        <authorList>
            <person name="Martin C."/>
        </authorList>
    </citation>
    <scope>NUCLEOTIDE SEQUENCE</scope>
</reference>
<protein>
    <submittedName>
        <fullName evidence="1">Uncharacterized protein</fullName>
    </submittedName>
</protein>
<dbReference type="Proteomes" id="UP000749559">
    <property type="component" value="Unassembled WGS sequence"/>
</dbReference>
<gene>
    <name evidence="1" type="ORF">OFUS_LOCUS17741</name>
</gene>
<evidence type="ECO:0000313" key="1">
    <source>
        <dbReference type="EMBL" id="CAH1792813.1"/>
    </source>
</evidence>
<sequence>MPLGMNSMTLRIDYDMLLMLFGLLTLPISNIYKQLTITRLIPIIFFKETTWDSPIRQMWDRVRKYNLTELLTNMIVNGIYLTKGSWKRFIKLEVNDKQRAIYRTTCNTYRRHDVCLNICDVKDGATGPLRPCVWWTLAKMKPELLTQCKTMMRLATDSHDFRVKNDGINSTCFLCDMFEIETLDHFLFSCTNFSDERIKLAKILDKYSSNGLTDNKNIIFNFNGNVTYSDMAGISNIIHVMYIKRAKLISQYAGN</sequence>
<dbReference type="AlphaFoldDB" id="A0A8J1Y4S9"/>
<evidence type="ECO:0000313" key="2">
    <source>
        <dbReference type="Proteomes" id="UP000749559"/>
    </source>
</evidence>
<comment type="caution">
    <text evidence="1">The sequence shown here is derived from an EMBL/GenBank/DDBJ whole genome shotgun (WGS) entry which is preliminary data.</text>
</comment>